<evidence type="ECO:0000256" key="3">
    <source>
        <dbReference type="ARBA" id="ARBA00022842"/>
    </source>
</evidence>
<dbReference type="SUPFAM" id="SSF52540">
    <property type="entry name" value="P-loop containing nucleoside triphosphate hydrolases"/>
    <property type="match status" value="1"/>
</dbReference>
<dbReference type="Proteomes" id="UP001497457">
    <property type="component" value="Chromosome 7b"/>
</dbReference>
<dbReference type="Pfam" id="PF14363">
    <property type="entry name" value="AAA_assoc"/>
    <property type="match status" value="1"/>
</dbReference>
<feature type="compositionally biased region" description="Basic and acidic residues" evidence="5">
    <location>
        <begin position="585"/>
        <end position="618"/>
    </location>
</feature>
<evidence type="ECO:0000256" key="1">
    <source>
        <dbReference type="ARBA" id="ARBA00001946"/>
    </source>
</evidence>
<keyword evidence="6" id="KW-0472">Membrane</keyword>
<evidence type="ECO:0000256" key="4">
    <source>
        <dbReference type="ARBA" id="ARBA00049360"/>
    </source>
</evidence>
<gene>
    <name evidence="8" type="ORF">URODEC1_LOCUS108716</name>
</gene>
<comment type="catalytic activity">
    <reaction evidence="4">
        <text>ATP + H2O = ADP + phosphate + H(+)</text>
        <dbReference type="Rhea" id="RHEA:13065"/>
        <dbReference type="ChEBI" id="CHEBI:15377"/>
        <dbReference type="ChEBI" id="CHEBI:15378"/>
        <dbReference type="ChEBI" id="CHEBI:30616"/>
        <dbReference type="ChEBI" id="CHEBI:43474"/>
        <dbReference type="ChEBI" id="CHEBI:456216"/>
    </reaction>
</comment>
<keyword evidence="6" id="KW-1133">Transmembrane helix</keyword>
<evidence type="ECO:0000313" key="8">
    <source>
        <dbReference type="EMBL" id="CAL5081571.1"/>
    </source>
</evidence>
<evidence type="ECO:0000259" key="7">
    <source>
        <dbReference type="SMART" id="SM00382"/>
    </source>
</evidence>
<feature type="domain" description="AAA+ ATPase" evidence="7">
    <location>
        <begin position="327"/>
        <end position="482"/>
    </location>
</feature>
<feature type="compositionally biased region" description="Low complexity" evidence="5">
    <location>
        <begin position="57"/>
        <end position="74"/>
    </location>
</feature>
<evidence type="ECO:0000256" key="5">
    <source>
        <dbReference type="SAM" id="MobiDB-lite"/>
    </source>
</evidence>
<feature type="region of interest" description="Disordered" evidence="5">
    <location>
        <begin position="558"/>
        <end position="618"/>
    </location>
</feature>
<comment type="cofactor">
    <cofactor evidence="1">
        <name>Mg(2+)</name>
        <dbReference type="ChEBI" id="CHEBI:18420"/>
    </cofactor>
</comment>
<dbReference type="GO" id="GO:0006950">
    <property type="term" value="P:response to stress"/>
    <property type="evidence" value="ECO:0007669"/>
    <property type="project" value="UniProtKB-ARBA"/>
</dbReference>
<feature type="transmembrane region" description="Helical" evidence="6">
    <location>
        <begin position="94"/>
        <end position="116"/>
    </location>
</feature>
<keyword evidence="9" id="KW-1185">Reference proteome</keyword>
<name>A0ABC9FSI3_9POAL</name>
<dbReference type="Gene3D" id="3.40.50.300">
    <property type="entry name" value="P-loop containing nucleotide triphosphate hydrolases"/>
    <property type="match status" value="1"/>
</dbReference>
<comment type="similarity">
    <text evidence="2">Belongs to the AAA ATPase family. BCS1 subfamily.</text>
</comment>
<sequence>MVGCSRLSLAYYSLTVAHLISPPSLKSLSGSSLKSFSILPLSPINASPPLVESLQGPALTPSSSSPAALLPSNPIQSNPTPRESLPRATKMKEYWTALASLMGAFAFLQGVLHAVFPAELRAAVARLLGRLTRGLSPYCYFDVTEMDGMSTNEIYDAVQLYLSSTAAPASGARLSLSRPLNASSFTFGLAASDRVSDSFAGAAVTWEHVVAPRQGQGFSWRPLPEEKRRFTLRIRRGDRDKLLPAYLDHILAAAAEIRRRSKDRLLYTNARGGAMDARGLPWDPVPFKHPSTFDTLAMDPARKAAIMADLRDFAGGSAFYERTGRAWKRGYLLYGPPGTGKSSMIAAMANFLGYDVYDLELTEVGSNAELRKLLMKTTSKSIIVIEDIDCSVDLTNRAKPAAAAPAPRPRPGIDGGIEQDGGAGSAARSITLSGLLNFTDGLWSCCGAERIFVFTTNHVEKLDPALLRSGRMDMHIFMSYCTFPALRILLKNYLGFQSDGELDGGAEEAVLRGLEEWVDAAEITPADVSEVLIKNRRSGKAEAMRELLDVLKDRAAGKRQRGGGASAAAETGKEAGGENEEEEEEKRALESPKEGKEQAGIDSCGDGHDDVAEAKKEV</sequence>
<dbReference type="InterPro" id="IPR058017">
    <property type="entry name" value="At3g28540-like_C"/>
</dbReference>
<evidence type="ECO:0000256" key="2">
    <source>
        <dbReference type="ARBA" id="ARBA00007448"/>
    </source>
</evidence>
<dbReference type="EMBL" id="OZ075117">
    <property type="protein sequence ID" value="CAL5081571.1"/>
    <property type="molecule type" value="Genomic_DNA"/>
</dbReference>
<dbReference type="InterPro" id="IPR027417">
    <property type="entry name" value="P-loop_NTPase"/>
</dbReference>
<dbReference type="SMART" id="SM00382">
    <property type="entry name" value="AAA"/>
    <property type="match status" value="1"/>
</dbReference>
<dbReference type="PANTHER" id="PTHR23070">
    <property type="entry name" value="BCS1 AAA-TYPE ATPASE"/>
    <property type="match status" value="1"/>
</dbReference>
<reference evidence="8" key="1">
    <citation type="submission" date="2024-10" db="EMBL/GenBank/DDBJ databases">
        <authorList>
            <person name="Ryan C."/>
        </authorList>
    </citation>
    <scope>NUCLEOTIDE SEQUENCE [LARGE SCALE GENOMIC DNA]</scope>
</reference>
<dbReference type="InterPro" id="IPR025753">
    <property type="entry name" value="AAA_N_dom"/>
</dbReference>
<evidence type="ECO:0000313" key="9">
    <source>
        <dbReference type="Proteomes" id="UP001497457"/>
    </source>
</evidence>
<dbReference type="InterPro" id="IPR050747">
    <property type="entry name" value="Mitochondrial_chaperone_BCS1"/>
</dbReference>
<proteinExistence type="inferred from homology"/>
<protein>
    <recommendedName>
        <fullName evidence="7">AAA+ ATPase domain-containing protein</fullName>
    </recommendedName>
</protein>
<dbReference type="Pfam" id="PF00004">
    <property type="entry name" value="AAA"/>
    <property type="match status" value="2"/>
</dbReference>
<dbReference type="AlphaFoldDB" id="A0ABC9FSI3"/>
<keyword evidence="6" id="KW-0812">Transmembrane</keyword>
<dbReference type="Pfam" id="PF25568">
    <property type="entry name" value="AAA_lid_At3g28540"/>
    <property type="match status" value="1"/>
</dbReference>
<dbReference type="InterPro" id="IPR003593">
    <property type="entry name" value="AAA+_ATPase"/>
</dbReference>
<organism evidence="8 9">
    <name type="scientific">Urochloa decumbens</name>
    <dbReference type="NCBI Taxonomy" id="240449"/>
    <lineage>
        <taxon>Eukaryota</taxon>
        <taxon>Viridiplantae</taxon>
        <taxon>Streptophyta</taxon>
        <taxon>Embryophyta</taxon>
        <taxon>Tracheophyta</taxon>
        <taxon>Spermatophyta</taxon>
        <taxon>Magnoliopsida</taxon>
        <taxon>Liliopsida</taxon>
        <taxon>Poales</taxon>
        <taxon>Poaceae</taxon>
        <taxon>PACMAD clade</taxon>
        <taxon>Panicoideae</taxon>
        <taxon>Panicodae</taxon>
        <taxon>Paniceae</taxon>
        <taxon>Melinidinae</taxon>
        <taxon>Urochloa</taxon>
    </lineage>
</organism>
<dbReference type="CDD" id="cd19510">
    <property type="entry name" value="RecA-like_BCS1"/>
    <property type="match status" value="1"/>
</dbReference>
<keyword evidence="3" id="KW-0460">Magnesium</keyword>
<dbReference type="InterPro" id="IPR003959">
    <property type="entry name" value="ATPase_AAA_core"/>
</dbReference>
<feature type="region of interest" description="Disordered" evidence="5">
    <location>
        <begin position="53"/>
        <end position="86"/>
    </location>
</feature>
<evidence type="ECO:0000256" key="6">
    <source>
        <dbReference type="SAM" id="Phobius"/>
    </source>
</evidence>
<feature type="region of interest" description="Disordered" evidence="5">
    <location>
        <begin position="401"/>
        <end position="421"/>
    </location>
</feature>
<accession>A0ABC9FSI3</accession>